<evidence type="ECO:0000259" key="6">
    <source>
        <dbReference type="Pfam" id="PF00892"/>
    </source>
</evidence>
<sequence>MHPTDNQNGDPPSPSEPKTRKISLFSGLIFAMLSGTLYSLVSVIVKQMKNLHPGQLSVYRFVALLVLSAPQTVQCGENPLGPKDYRVLILLRAICGGGNIFFNFIAFRYLPLSEAIAIAFSVPVFVTVAARVFLKEPCGVMQSFSVVLTILGIIFTSKLPSRLTTNPVVYTSENVYGLLAAIAGVFFRAGQVILVRRMKSVHHTVITFNFGWQAMIGTAILTAILGDFRWHDCGIQGVYILLLGFLSFVGQTLQVMALQCEFAAPVSIVNGAADLVLAFVWQIVLFRTNPDSFGITGAILVGISVIFVGLSKWISLMPENSLQRKRLKWIL</sequence>
<feature type="transmembrane region" description="Helical" evidence="5">
    <location>
        <begin position="175"/>
        <end position="194"/>
    </location>
</feature>
<dbReference type="PANTHER" id="PTHR22911">
    <property type="entry name" value="ACYL-MALONYL CONDENSING ENZYME-RELATED"/>
    <property type="match status" value="1"/>
</dbReference>
<feature type="transmembrane region" description="Helical" evidence="5">
    <location>
        <begin position="22"/>
        <end position="45"/>
    </location>
</feature>
<organism evidence="7 8">
    <name type="scientific">Caerostris darwini</name>
    <dbReference type="NCBI Taxonomy" id="1538125"/>
    <lineage>
        <taxon>Eukaryota</taxon>
        <taxon>Metazoa</taxon>
        <taxon>Ecdysozoa</taxon>
        <taxon>Arthropoda</taxon>
        <taxon>Chelicerata</taxon>
        <taxon>Arachnida</taxon>
        <taxon>Araneae</taxon>
        <taxon>Araneomorphae</taxon>
        <taxon>Entelegynae</taxon>
        <taxon>Araneoidea</taxon>
        <taxon>Araneidae</taxon>
        <taxon>Caerostris</taxon>
    </lineage>
</organism>
<protein>
    <submittedName>
        <fullName evidence="7">Solute carrier family 35 member G1</fullName>
    </submittedName>
</protein>
<evidence type="ECO:0000256" key="1">
    <source>
        <dbReference type="ARBA" id="ARBA00004141"/>
    </source>
</evidence>
<feature type="transmembrane region" description="Helical" evidence="5">
    <location>
        <begin position="206"/>
        <end position="225"/>
    </location>
</feature>
<keyword evidence="3 5" id="KW-1133">Transmembrane helix</keyword>
<evidence type="ECO:0000313" key="7">
    <source>
        <dbReference type="EMBL" id="GIY61254.1"/>
    </source>
</evidence>
<dbReference type="SUPFAM" id="SSF103481">
    <property type="entry name" value="Multidrug resistance efflux transporter EmrE"/>
    <property type="match status" value="1"/>
</dbReference>
<name>A0AAV4UU06_9ARAC</name>
<feature type="transmembrane region" description="Helical" evidence="5">
    <location>
        <begin position="262"/>
        <end position="281"/>
    </location>
</feature>
<evidence type="ECO:0000313" key="8">
    <source>
        <dbReference type="Proteomes" id="UP001054837"/>
    </source>
</evidence>
<feature type="transmembrane region" description="Helical" evidence="5">
    <location>
        <begin position="293"/>
        <end position="316"/>
    </location>
</feature>
<dbReference type="AlphaFoldDB" id="A0AAV4UU06"/>
<evidence type="ECO:0000256" key="5">
    <source>
        <dbReference type="SAM" id="Phobius"/>
    </source>
</evidence>
<comment type="caution">
    <text evidence="7">The sequence shown here is derived from an EMBL/GenBank/DDBJ whole genome shotgun (WGS) entry which is preliminary data.</text>
</comment>
<dbReference type="PANTHER" id="PTHR22911:SF6">
    <property type="entry name" value="SOLUTE CARRIER FAMILY 35 MEMBER G1"/>
    <property type="match status" value="1"/>
</dbReference>
<feature type="transmembrane region" description="Helical" evidence="5">
    <location>
        <begin position="237"/>
        <end position="255"/>
    </location>
</feature>
<feature type="transmembrane region" description="Helical" evidence="5">
    <location>
        <begin position="139"/>
        <end position="155"/>
    </location>
</feature>
<proteinExistence type="predicted"/>
<gene>
    <name evidence="7" type="primary">SLC35G1</name>
    <name evidence="7" type="ORF">CDAR_286521</name>
</gene>
<feature type="domain" description="EamA" evidence="6">
    <location>
        <begin position="26"/>
        <end position="157"/>
    </location>
</feature>
<keyword evidence="8" id="KW-1185">Reference proteome</keyword>
<dbReference type="Proteomes" id="UP001054837">
    <property type="component" value="Unassembled WGS sequence"/>
</dbReference>
<dbReference type="EMBL" id="BPLQ01011930">
    <property type="protein sequence ID" value="GIY61254.1"/>
    <property type="molecule type" value="Genomic_DNA"/>
</dbReference>
<keyword evidence="4 5" id="KW-0472">Membrane</keyword>
<evidence type="ECO:0000256" key="3">
    <source>
        <dbReference type="ARBA" id="ARBA00022989"/>
    </source>
</evidence>
<dbReference type="InterPro" id="IPR000620">
    <property type="entry name" value="EamA_dom"/>
</dbReference>
<evidence type="ECO:0000256" key="2">
    <source>
        <dbReference type="ARBA" id="ARBA00022692"/>
    </source>
</evidence>
<dbReference type="InterPro" id="IPR037185">
    <property type="entry name" value="EmrE-like"/>
</dbReference>
<keyword evidence="2 5" id="KW-0812">Transmembrane</keyword>
<dbReference type="GO" id="GO:0016020">
    <property type="term" value="C:membrane"/>
    <property type="evidence" value="ECO:0007669"/>
    <property type="project" value="UniProtKB-SubCell"/>
</dbReference>
<feature type="domain" description="EamA" evidence="6">
    <location>
        <begin position="176"/>
        <end position="308"/>
    </location>
</feature>
<dbReference type="Pfam" id="PF00892">
    <property type="entry name" value="EamA"/>
    <property type="match status" value="2"/>
</dbReference>
<feature type="transmembrane region" description="Helical" evidence="5">
    <location>
        <begin position="115"/>
        <end position="134"/>
    </location>
</feature>
<feature type="transmembrane region" description="Helical" evidence="5">
    <location>
        <begin position="89"/>
        <end position="109"/>
    </location>
</feature>
<evidence type="ECO:0000256" key="4">
    <source>
        <dbReference type="ARBA" id="ARBA00023136"/>
    </source>
</evidence>
<reference evidence="7 8" key="1">
    <citation type="submission" date="2021-06" db="EMBL/GenBank/DDBJ databases">
        <title>Caerostris darwini draft genome.</title>
        <authorList>
            <person name="Kono N."/>
            <person name="Arakawa K."/>
        </authorList>
    </citation>
    <scope>NUCLEOTIDE SEQUENCE [LARGE SCALE GENOMIC DNA]</scope>
</reference>
<dbReference type="Gene3D" id="1.10.3730.20">
    <property type="match status" value="1"/>
</dbReference>
<comment type="subcellular location">
    <subcellularLocation>
        <location evidence="1">Membrane</location>
        <topology evidence="1">Multi-pass membrane protein</topology>
    </subcellularLocation>
</comment>
<accession>A0AAV4UU06</accession>